<proteinExistence type="predicted"/>
<dbReference type="EMBL" id="JAKWFO010000011">
    <property type="protein sequence ID" value="KAI9633343.1"/>
    <property type="molecule type" value="Genomic_DNA"/>
</dbReference>
<sequence length="238" mass="26912">MAYYDEDIGQATETMAYITRSVPVCASMRRTIYVKGKMDSEKRLALGAMADRVVELSNVGREGETYLNHIIQHYHAGLAEYTIFAQPHLAWDWIIKPRLDDLDKFANIGFMSLGPYVTQTCGKDSSDNEFPRMADIYSAFRQDLCPPYPVLATWAGQFVVSRKRILANSLVSYTNLMDKFHAPPEHWIWKEGWGNNELSNPTLGHALERTWPIIFNCTDASIADICGEKSGSDCLCLD</sequence>
<evidence type="ECO:0000313" key="2">
    <source>
        <dbReference type="Proteomes" id="UP001164286"/>
    </source>
</evidence>
<dbReference type="PANTHER" id="PTHR37490">
    <property type="entry name" value="EXPRESSED PROTEIN"/>
    <property type="match status" value="1"/>
</dbReference>
<dbReference type="PANTHER" id="PTHR37490:SF1">
    <property type="entry name" value="GLYCOSYLTRANSFERASE 2-LIKE DOMAIN-CONTAINING PROTEIN"/>
    <property type="match status" value="1"/>
</dbReference>
<protein>
    <submittedName>
        <fullName evidence="1">Uncharacterized protein</fullName>
    </submittedName>
</protein>
<evidence type="ECO:0000313" key="1">
    <source>
        <dbReference type="EMBL" id="KAI9633343.1"/>
    </source>
</evidence>
<dbReference type="RefSeq" id="XP_052943120.1">
    <property type="nucleotide sequence ID" value="XM_053085953.1"/>
</dbReference>
<organism evidence="1 2">
    <name type="scientific">Dioszegia hungarica</name>
    <dbReference type="NCBI Taxonomy" id="4972"/>
    <lineage>
        <taxon>Eukaryota</taxon>
        <taxon>Fungi</taxon>
        <taxon>Dikarya</taxon>
        <taxon>Basidiomycota</taxon>
        <taxon>Agaricomycotina</taxon>
        <taxon>Tremellomycetes</taxon>
        <taxon>Tremellales</taxon>
        <taxon>Bulleribasidiaceae</taxon>
        <taxon>Dioszegia</taxon>
    </lineage>
</organism>
<name>A0AA38LSH4_9TREE</name>
<dbReference type="GeneID" id="77725154"/>
<dbReference type="Proteomes" id="UP001164286">
    <property type="component" value="Unassembled WGS sequence"/>
</dbReference>
<dbReference type="InterPro" id="IPR021838">
    <property type="entry name" value="DUF3431"/>
</dbReference>
<comment type="caution">
    <text evidence="1">The sequence shown here is derived from an EMBL/GenBank/DDBJ whole genome shotgun (WGS) entry which is preliminary data.</text>
</comment>
<dbReference type="AlphaFoldDB" id="A0AA38LSH4"/>
<accession>A0AA38LSH4</accession>
<keyword evidence="2" id="KW-1185">Reference proteome</keyword>
<reference evidence="1" key="1">
    <citation type="journal article" date="2022" name="G3 (Bethesda)">
        <title>High quality genome of the basidiomycete yeast Dioszegia hungarica PDD-24b-2 isolated from cloud water.</title>
        <authorList>
            <person name="Jarrige D."/>
            <person name="Haridas S."/>
            <person name="Bleykasten-Grosshans C."/>
            <person name="Joly M."/>
            <person name="Nadalig T."/>
            <person name="Sancelme M."/>
            <person name="Vuilleumier S."/>
            <person name="Grigoriev I.V."/>
            <person name="Amato P."/>
            <person name="Bringel F."/>
        </authorList>
    </citation>
    <scope>NUCLEOTIDE SEQUENCE</scope>
    <source>
        <strain evidence="1">PDD-24b-2</strain>
    </source>
</reference>
<dbReference type="Pfam" id="PF11913">
    <property type="entry name" value="DUF3431"/>
    <property type="match status" value="1"/>
</dbReference>
<gene>
    <name evidence="1" type="ORF">MKK02DRAFT_18466</name>
</gene>